<feature type="non-terminal residue" evidence="1">
    <location>
        <position position="1"/>
    </location>
</feature>
<sequence length="100" mass="11412">FPDHSSYMKSCAKNACRPVKADADGVGICIHDLAELLRGAKDFSLGFLKEERIKWHPNQLTRYYQEDHKESLKRKASLLFAMITDLIEVKKAEGWDCNVA</sequence>
<protein>
    <submittedName>
        <fullName evidence="1">Uncharacterized protein</fullName>
    </submittedName>
</protein>
<dbReference type="AlphaFoldDB" id="A0A6A6E2X6"/>
<evidence type="ECO:0000313" key="2">
    <source>
        <dbReference type="Proteomes" id="UP000800200"/>
    </source>
</evidence>
<gene>
    <name evidence="1" type="ORF">K469DRAFT_573140</name>
</gene>
<name>A0A6A6E2X6_9PEZI</name>
<accession>A0A6A6E2X6</accession>
<dbReference type="EMBL" id="ML994630">
    <property type="protein sequence ID" value="KAF2186154.1"/>
    <property type="molecule type" value="Genomic_DNA"/>
</dbReference>
<organism evidence="1 2">
    <name type="scientific">Zopfia rhizophila CBS 207.26</name>
    <dbReference type="NCBI Taxonomy" id="1314779"/>
    <lineage>
        <taxon>Eukaryota</taxon>
        <taxon>Fungi</taxon>
        <taxon>Dikarya</taxon>
        <taxon>Ascomycota</taxon>
        <taxon>Pezizomycotina</taxon>
        <taxon>Dothideomycetes</taxon>
        <taxon>Dothideomycetes incertae sedis</taxon>
        <taxon>Zopfiaceae</taxon>
        <taxon>Zopfia</taxon>
    </lineage>
</organism>
<dbReference type="OrthoDB" id="3797359at2759"/>
<dbReference type="Proteomes" id="UP000800200">
    <property type="component" value="Unassembled WGS sequence"/>
</dbReference>
<keyword evidence="2" id="KW-1185">Reference proteome</keyword>
<proteinExistence type="predicted"/>
<reference evidence="1" key="1">
    <citation type="journal article" date="2020" name="Stud. Mycol.">
        <title>101 Dothideomycetes genomes: a test case for predicting lifestyles and emergence of pathogens.</title>
        <authorList>
            <person name="Haridas S."/>
            <person name="Albert R."/>
            <person name="Binder M."/>
            <person name="Bloem J."/>
            <person name="Labutti K."/>
            <person name="Salamov A."/>
            <person name="Andreopoulos B."/>
            <person name="Baker S."/>
            <person name="Barry K."/>
            <person name="Bills G."/>
            <person name="Bluhm B."/>
            <person name="Cannon C."/>
            <person name="Castanera R."/>
            <person name="Culley D."/>
            <person name="Daum C."/>
            <person name="Ezra D."/>
            <person name="Gonzalez J."/>
            <person name="Henrissat B."/>
            <person name="Kuo A."/>
            <person name="Liang C."/>
            <person name="Lipzen A."/>
            <person name="Lutzoni F."/>
            <person name="Magnuson J."/>
            <person name="Mondo S."/>
            <person name="Nolan M."/>
            <person name="Ohm R."/>
            <person name="Pangilinan J."/>
            <person name="Park H.-J."/>
            <person name="Ramirez L."/>
            <person name="Alfaro M."/>
            <person name="Sun H."/>
            <person name="Tritt A."/>
            <person name="Yoshinaga Y."/>
            <person name="Zwiers L.-H."/>
            <person name="Turgeon B."/>
            <person name="Goodwin S."/>
            <person name="Spatafora J."/>
            <person name="Crous P."/>
            <person name="Grigoriev I."/>
        </authorList>
    </citation>
    <scope>NUCLEOTIDE SEQUENCE</scope>
    <source>
        <strain evidence="1">CBS 207.26</strain>
    </source>
</reference>
<evidence type="ECO:0000313" key="1">
    <source>
        <dbReference type="EMBL" id="KAF2186154.1"/>
    </source>
</evidence>